<evidence type="ECO:0000256" key="2">
    <source>
        <dbReference type="ARBA" id="ARBA00004687"/>
    </source>
</evidence>
<comment type="similarity">
    <text evidence="3">Belongs to the PIGC family.</text>
</comment>
<evidence type="ECO:0000256" key="5">
    <source>
        <dbReference type="ARBA" id="ARBA00022692"/>
    </source>
</evidence>
<keyword evidence="6 8" id="KW-1133">Transmembrane helix</keyword>
<name>A0A1E1W284_PECGO</name>
<feature type="transmembrane region" description="Helical" evidence="8">
    <location>
        <begin position="133"/>
        <end position="151"/>
    </location>
</feature>
<keyword evidence="5 8" id="KW-0812">Transmembrane</keyword>
<dbReference type="InterPro" id="IPR009450">
    <property type="entry name" value="Plno_GlcNAc_GPI2"/>
</dbReference>
<dbReference type="GO" id="GO:0006506">
    <property type="term" value="P:GPI anchor biosynthetic process"/>
    <property type="evidence" value="ECO:0007669"/>
    <property type="project" value="UniProtKB-UniPathway"/>
</dbReference>
<feature type="transmembrane region" description="Helical" evidence="8">
    <location>
        <begin position="258"/>
        <end position="278"/>
    </location>
</feature>
<dbReference type="GO" id="GO:0000506">
    <property type="term" value="C:glycosylphosphatidylinositol-N-acetylglucosaminyltransferase (GPI-GnT) complex"/>
    <property type="evidence" value="ECO:0007669"/>
    <property type="project" value="TreeGrafter"/>
</dbReference>
<dbReference type="UniPathway" id="UPA00196"/>
<protein>
    <recommendedName>
        <fullName evidence="10">Phosphatidylinositol N-acetylglucosaminyltransferase subunit C</fullName>
    </recommendedName>
</protein>
<evidence type="ECO:0000256" key="8">
    <source>
        <dbReference type="SAM" id="Phobius"/>
    </source>
</evidence>
<keyword evidence="4" id="KW-0337">GPI-anchor biosynthesis</keyword>
<feature type="transmembrane region" description="Helical" evidence="8">
    <location>
        <begin position="76"/>
        <end position="94"/>
    </location>
</feature>
<evidence type="ECO:0000256" key="4">
    <source>
        <dbReference type="ARBA" id="ARBA00022502"/>
    </source>
</evidence>
<evidence type="ECO:0000256" key="6">
    <source>
        <dbReference type="ARBA" id="ARBA00022989"/>
    </source>
</evidence>
<evidence type="ECO:0000256" key="7">
    <source>
        <dbReference type="ARBA" id="ARBA00023136"/>
    </source>
</evidence>
<gene>
    <name evidence="9" type="ORF">g.12604</name>
</gene>
<evidence type="ECO:0000256" key="1">
    <source>
        <dbReference type="ARBA" id="ARBA00004141"/>
    </source>
</evidence>
<feature type="transmembrane region" description="Helical" evidence="8">
    <location>
        <begin position="234"/>
        <end position="252"/>
    </location>
</feature>
<dbReference type="PANTHER" id="PTHR12982">
    <property type="entry name" value="PHOSPHATIDYLINOSITOL GLYCAN, CLASS C"/>
    <property type="match status" value="1"/>
</dbReference>
<comment type="pathway">
    <text evidence="2">Glycolipid biosynthesis; glycosylphosphatidylinositol-anchor biosynthesis.</text>
</comment>
<reference evidence="9" key="1">
    <citation type="submission" date="2015-09" db="EMBL/GenBank/DDBJ databases">
        <title>De novo assembly of Pectinophora gossypiella (Pink Bollworm) gut transcriptome.</title>
        <authorList>
            <person name="Tassone E.E."/>
        </authorList>
    </citation>
    <scope>NUCLEOTIDE SEQUENCE</scope>
</reference>
<accession>A0A1E1W284</accession>
<feature type="transmembrane region" description="Helical" evidence="8">
    <location>
        <begin position="100"/>
        <end position="121"/>
    </location>
</feature>
<dbReference type="PIRSF" id="PIRSF016104">
    <property type="entry name" value="GPI2"/>
    <property type="match status" value="1"/>
</dbReference>
<evidence type="ECO:0000256" key="3">
    <source>
        <dbReference type="ARBA" id="ARBA00008321"/>
    </source>
</evidence>
<feature type="transmembrane region" description="Helical" evidence="8">
    <location>
        <begin position="209"/>
        <end position="227"/>
    </location>
</feature>
<dbReference type="AlphaFoldDB" id="A0A1E1W284"/>
<dbReference type="Pfam" id="PF06432">
    <property type="entry name" value="GPI2"/>
    <property type="match status" value="1"/>
</dbReference>
<proteinExistence type="inferred from homology"/>
<evidence type="ECO:0000313" key="9">
    <source>
        <dbReference type="EMBL" id="JAT81052.1"/>
    </source>
</evidence>
<dbReference type="EMBL" id="GDQN01010002">
    <property type="protein sequence ID" value="JAT81052.1"/>
    <property type="molecule type" value="Transcribed_RNA"/>
</dbReference>
<organism evidence="9">
    <name type="scientific">Pectinophora gossypiella</name>
    <name type="common">Cotton pink bollworm</name>
    <name type="synonym">Depressaria gossypiella</name>
    <dbReference type="NCBI Taxonomy" id="13191"/>
    <lineage>
        <taxon>Eukaryota</taxon>
        <taxon>Metazoa</taxon>
        <taxon>Ecdysozoa</taxon>
        <taxon>Arthropoda</taxon>
        <taxon>Hexapoda</taxon>
        <taxon>Insecta</taxon>
        <taxon>Pterygota</taxon>
        <taxon>Neoptera</taxon>
        <taxon>Endopterygota</taxon>
        <taxon>Lepidoptera</taxon>
        <taxon>Glossata</taxon>
        <taxon>Ditrysia</taxon>
        <taxon>Gelechioidea</taxon>
        <taxon>Gelechiidae</taxon>
        <taxon>Apatetrinae</taxon>
        <taxon>Pectinophora</taxon>
    </lineage>
</organism>
<dbReference type="PANTHER" id="PTHR12982:SF0">
    <property type="entry name" value="PHOSPHATIDYLINOSITOL N-ACETYLGLUCOSAMINYLTRANSFERASE SUBUNIT C"/>
    <property type="match status" value="1"/>
</dbReference>
<dbReference type="OrthoDB" id="442970at2759"/>
<keyword evidence="7 8" id="KW-0472">Membrane</keyword>
<sequence>MSREFIMKTNARKPHVCRSKRTKKRPVKKRPWVKNLYENRDYPDNYTDSKFLEELKKNLYVEKVTLNEAILGSFRVVLRVCICVLYAVLYVYMYNDWIQTYMVIYMSIFVTSLCYLLYICIEGSPVPRHFKTVLVYIVIGYLLSPILHTLTDTVSTDTIYAWAVMMLLIHLIFFDYDVPVAIVSKSLSINAAIFASVCLVSRLSTPFDAFILLTVSVLFFVLSPQLFKVFLHTKLFIFLFFSTLLFTVLSLYSVSKVLLCYFVILVLVLSGYCPLMFVKWQKYKDNKYGPWDEAIINDSDDLEECLSNEIS</sequence>
<feature type="transmembrane region" description="Helical" evidence="8">
    <location>
        <begin position="157"/>
        <end position="174"/>
    </location>
</feature>
<evidence type="ECO:0008006" key="10">
    <source>
        <dbReference type="Google" id="ProtNLM"/>
    </source>
</evidence>
<comment type="subcellular location">
    <subcellularLocation>
        <location evidence="1">Membrane</location>
        <topology evidence="1">Multi-pass membrane protein</topology>
    </subcellularLocation>
</comment>